<dbReference type="Proteomes" id="UP000274920">
    <property type="component" value="Unassembled WGS sequence"/>
</dbReference>
<organism evidence="1 2">
    <name type="scientific">Schaedlerella arabinosiphila</name>
    <dbReference type="NCBI Taxonomy" id="2044587"/>
    <lineage>
        <taxon>Bacteria</taxon>
        <taxon>Bacillati</taxon>
        <taxon>Bacillota</taxon>
        <taxon>Clostridia</taxon>
        <taxon>Lachnospirales</taxon>
        <taxon>Lachnospiraceae</taxon>
        <taxon>Schaedlerella</taxon>
    </lineage>
</organism>
<accession>A0A426DG16</accession>
<evidence type="ECO:0000313" key="1">
    <source>
        <dbReference type="EMBL" id="RRK31671.1"/>
    </source>
</evidence>
<reference evidence="1" key="1">
    <citation type="submission" date="2018-10" db="EMBL/GenBank/DDBJ databases">
        <title>Schaedlerella arabinophila gen. nov. sp. nov., isolated from the mouse intestinal tract and comparative analysis with the genome of the closely related altered Schaedler flora strain ASF502.</title>
        <authorList>
            <person name="Miyake S."/>
            <person name="Soh M."/>
            <person name="Seedorf H."/>
        </authorList>
    </citation>
    <scope>NUCLEOTIDE SEQUENCE [LARGE SCALE GENOMIC DNA]</scope>
    <source>
        <strain evidence="1">DSM 106076</strain>
    </source>
</reference>
<comment type="caution">
    <text evidence="1">The sequence shown here is derived from an EMBL/GenBank/DDBJ whole genome shotgun (WGS) entry which is preliminary data.</text>
</comment>
<evidence type="ECO:0000313" key="2">
    <source>
        <dbReference type="Proteomes" id="UP000274920"/>
    </source>
</evidence>
<gene>
    <name evidence="1" type="ORF">EBB54_10075</name>
</gene>
<name>A0A426DG16_9FIRM</name>
<keyword evidence="2" id="KW-1185">Reference proteome</keyword>
<dbReference type="RefSeq" id="WP_125127300.1">
    <property type="nucleotide sequence ID" value="NZ_RHJS01000002.1"/>
</dbReference>
<dbReference type="EMBL" id="RHJS01000002">
    <property type="protein sequence ID" value="RRK31671.1"/>
    <property type="molecule type" value="Genomic_DNA"/>
</dbReference>
<protein>
    <submittedName>
        <fullName evidence="1">Uncharacterized protein</fullName>
    </submittedName>
</protein>
<proteinExistence type="predicted"/>
<sequence>MDKKINTFTIEQLEKIMITRGAVIRAIPMEVTHVLEKCHADRYPHSEILYLEEYKREMLLVREIPVLAGKFMLQEERNTGSTVKFHTPAFFGSIAEIIRCLQENG</sequence>
<dbReference type="AlphaFoldDB" id="A0A426DG16"/>